<accession>A0A2P6NZA1</accession>
<organism evidence="1 2">
    <name type="scientific">Planoprotostelium fungivorum</name>
    <dbReference type="NCBI Taxonomy" id="1890364"/>
    <lineage>
        <taxon>Eukaryota</taxon>
        <taxon>Amoebozoa</taxon>
        <taxon>Evosea</taxon>
        <taxon>Variosea</taxon>
        <taxon>Cavosteliida</taxon>
        <taxon>Cavosteliaceae</taxon>
        <taxon>Planoprotostelium</taxon>
    </lineage>
</organism>
<keyword evidence="2" id="KW-1185">Reference proteome</keyword>
<evidence type="ECO:0000313" key="1">
    <source>
        <dbReference type="EMBL" id="PRP89281.1"/>
    </source>
</evidence>
<comment type="caution">
    <text evidence="1">The sequence shown here is derived from an EMBL/GenBank/DDBJ whole genome shotgun (WGS) entry which is preliminary data.</text>
</comment>
<sequence>MTTSHACCREHPCMIASTVLPSTLLPCNGRIRWIQTPPFAELVRRSQFIHSSTPNSACYRGSFDRKRIQFYLRVKEQRRQTHSSLIPTTADNE</sequence>
<dbReference type="EMBL" id="MDYQ01000004">
    <property type="protein sequence ID" value="PRP89281.1"/>
    <property type="molecule type" value="Genomic_DNA"/>
</dbReference>
<dbReference type="InParanoid" id="A0A2P6NZA1"/>
<dbReference type="Proteomes" id="UP000241769">
    <property type="component" value="Unassembled WGS sequence"/>
</dbReference>
<gene>
    <name evidence="1" type="ORF">PROFUN_02155</name>
</gene>
<name>A0A2P6NZA1_9EUKA</name>
<evidence type="ECO:0000313" key="2">
    <source>
        <dbReference type="Proteomes" id="UP000241769"/>
    </source>
</evidence>
<proteinExistence type="predicted"/>
<dbReference type="AlphaFoldDB" id="A0A2P6NZA1"/>
<reference evidence="1 2" key="1">
    <citation type="journal article" date="2018" name="Genome Biol. Evol.">
        <title>Multiple Roots of Fruiting Body Formation in Amoebozoa.</title>
        <authorList>
            <person name="Hillmann F."/>
            <person name="Forbes G."/>
            <person name="Novohradska S."/>
            <person name="Ferling I."/>
            <person name="Riege K."/>
            <person name="Groth M."/>
            <person name="Westermann M."/>
            <person name="Marz M."/>
            <person name="Spaller T."/>
            <person name="Winckler T."/>
            <person name="Schaap P."/>
            <person name="Glockner G."/>
        </authorList>
    </citation>
    <scope>NUCLEOTIDE SEQUENCE [LARGE SCALE GENOMIC DNA]</scope>
    <source>
        <strain evidence="1 2">Jena</strain>
    </source>
</reference>
<protein>
    <submittedName>
        <fullName evidence="1">Uncharacterized protein</fullName>
    </submittedName>
</protein>